<dbReference type="InterPro" id="IPR004087">
    <property type="entry name" value="KH_dom"/>
</dbReference>
<dbReference type="CDD" id="cd22459">
    <property type="entry name" value="KH-I_PEPPER_rpt1_like"/>
    <property type="match status" value="2"/>
</dbReference>
<feature type="domain" description="K Homology" evidence="4">
    <location>
        <begin position="551"/>
        <end position="621"/>
    </location>
</feature>
<evidence type="ECO:0000313" key="5">
    <source>
        <dbReference type="EMBL" id="KMZ66391.1"/>
    </source>
</evidence>
<reference evidence="6" key="1">
    <citation type="journal article" date="2016" name="Nature">
        <title>The genome of the seagrass Zostera marina reveals angiosperm adaptation to the sea.</title>
        <authorList>
            <person name="Olsen J.L."/>
            <person name="Rouze P."/>
            <person name="Verhelst B."/>
            <person name="Lin Y.-C."/>
            <person name="Bayer T."/>
            <person name="Collen J."/>
            <person name="Dattolo E."/>
            <person name="De Paoli E."/>
            <person name="Dittami S."/>
            <person name="Maumus F."/>
            <person name="Michel G."/>
            <person name="Kersting A."/>
            <person name="Lauritano C."/>
            <person name="Lohaus R."/>
            <person name="Toepel M."/>
            <person name="Tonon T."/>
            <person name="Vanneste K."/>
            <person name="Amirebrahimi M."/>
            <person name="Brakel J."/>
            <person name="Bostroem C."/>
            <person name="Chovatia M."/>
            <person name="Grimwood J."/>
            <person name="Jenkins J.W."/>
            <person name="Jueterbock A."/>
            <person name="Mraz A."/>
            <person name="Stam W.T."/>
            <person name="Tice H."/>
            <person name="Bornberg-Bauer E."/>
            <person name="Green P.J."/>
            <person name="Pearson G.A."/>
            <person name="Procaccini G."/>
            <person name="Duarte C.M."/>
            <person name="Schmutz J."/>
            <person name="Reusch T.B.H."/>
            <person name="Van de Peer Y."/>
        </authorList>
    </citation>
    <scope>NUCLEOTIDE SEQUENCE [LARGE SCALE GENOMIC DNA]</scope>
    <source>
        <strain evidence="6">cv. Finnish</strain>
    </source>
</reference>
<dbReference type="InterPro" id="IPR004088">
    <property type="entry name" value="KH_dom_type_1"/>
</dbReference>
<evidence type="ECO:0000313" key="6">
    <source>
        <dbReference type="Proteomes" id="UP000036987"/>
    </source>
</evidence>
<dbReference type="Gene3D" id="3.30.1370.10">
    <property type="entry name" value="K Homology domain, type 1"/>
    <property type="match status" value="5"/>
</dbReference>
<dbReference type="GO" id="GO:0005634">
    <property type="term" value="C:nucleus"/>
    <property type="evidence" value="ECO:0000318"/>
    <property type="project" value="GO_Central"/>
</dbReference>
<dbReference type="AlphaFoldDB" id="A0A0K9PBP1"/>
<dbReference type="GO" id="GO:0003729">
    <property type="term" value="F:mRNA binding"/>
    <property type="evidence" value="ECO:0000318"/>
    <property type="project" value="GO_Central"/>
</dbReference>
<evidence type="ECO:0000259" key="4">
    <source>
        <dbReference type="SMART" id="SM00322"/>
    </source>
</evidence>
<sequence length="623" mass="67687">MPDHGKRSRSGRDKGRDATGDRRSQKRRLQNNSNRGNSSEGELVVYRILCPSEHIGSVIGKGGKVINTLRQATNAKIKVVDPFPGCTNRVLTIYCYVRNKDGIDIDEDNMKPICASQDALLKVHAAITNSVAGFGDSEKKNTVEAKVLAPASQAASIIGKSGCSIKKIRANTNASIKINPKDLNDPSQFCAMSFDNLITITGNVEAVKSALFLISTIMYKAPPREEISLETTVSELQGSIIIPSDVPFFTPAGGFYPGVEAGRPSSRTVAPITDFSGYNDSSVAWAPPYPSAMPGLSEFNTPHANELVVRLLCPSDKIGRVIGKGGSSITNMRKATGTRIDIDDRTNNSDECIITITSTESMNDVKSASIEAVWLLQEKINEDDGDRVNMRFLVPSKIIGCVIGKGGSIINEIRKATNTDIRISKGDKPKCASSNDELVEIFGELSCLRNAILQIILRLRDDVLRNRETKDLSSWNPPPPVPMYSTSHSLPSVLTSVPPASSYNYDKRVESGNSIGMTKNTGSLYEYNSLQDEDCKYRSQSSYPSKFYGRTLPFYEMTISANVVGKVLGKGGANLINIQKLSGATIEIIDSKVSSSELVAQISGSVEQQRMAENMIQAFIMSN</sequence>
<dbReference type="Pfam" id="PF00013">
    <property type="entry name" value="KH_1"/>
    <property type="match status" value="5"/>
</dbReference>
<comment type="caution">
    <text evidence="5">The sequence shown here is derived from an EMBL/GenBank/DDBJ whole genome shotgun (WGS) entry which is preliminary data.</text>
</comment>
<feature type="domain" description="K Homology" evidence="4">
    <location>
        <begin position="386"/>
        <end position="460"/>
    </location>
</feature>
<feature type="domain" description="K Homology" evidence="4">
    <location>
        <begin position="42"/>
        <end position="115"/>
    </location>
</feature>
<feature type="compositionally biased region" description="Basic and acidic residues" evidence="3">
    <location>
        <begin position="1"/>
        <end position="23"/>
    </location>
</feature>
<feature type="domain" description="K Homology" evidence="4">
    <location>
        <begin position="141"/>
        <end position="219"/>
    </location>
</feature>
<keyword evidence="6" id="KW-1185">Reference proteome</keyword>
<protein>
    <submittedName>
        <fullName evidence="5">RNA-binding KH domain-containing protein</fullName>
    </submittedName>
</protein>
<dbReference type="GO" id="GO:0005737">
    <property type="term" value="C:cytoplasm"/>
    <property type="evidence" value="ECO:0000318"/>
    <property type="project" value="GO_Central"/>
</dbReference>
<gene>
    <name evidence="5" type="ORF">ZOSMA_29G00400</name>
</gene>
<dbReference type="InterPro" id="IPR036612">
    <property type="entry name" value="KH_dom_type_1_sf"/>
</dbReference>
<dbReference type="OMA" id="HIFGTHE"/>
<dbReference type="SMART" id="SM00322">
    <property type="entry name" value="KH"/>
    <property type="match status" value="5"/>
</dbReference>
<keyword evidence="1" id="KW-0677">Repeat</keyword>
<dbReference type="STRING" id="29655.A0A0K9PBP1"/>
<evidence type="ECO:0000256" key="2">
    <source>
        <dbReference type="PROSITE-ProRule" id="PRU00117"/>
    </source>
</evidence>
<accession>A0A0K9PBP1</accession>
<dbReference type="CDD" id="cd22460">
    <property type="entry name" value="KH-I_PEPPER_rpt2_like"/>
    <property type="match status" value="1"/>
</dbReference>
<dbReference type="PROSITE" id="PS50084">
    <property type="entry name" value="KH_TYPE_1"/>
    <property type="match status" value="5"/>
</dbReference>
<evidence type="ECO:0000256" key="1">
    <source>
        <dbReference type="ARBA" id="ARBA00022737"/>
    </source>
</evidence>
<keyword evidence="2" id="KW-0694">RNA-binding</keyword>
<dbReference type="SUPFAM" id="SSF54791">
    <property type="entry name" value="Eukaryotic type KH-domain (KH-domain type I)"/>
    <property type="match status" value="5"/>
</dbReference>
<feature type="region of interest" description="Disordered" evidence="3">
    <location>
        <begin position="1"/>
        <end position="38"/>
    </location>
</feature>
<dbReference type="OrthoDB" id="752362at2759"/>
<name>A0A0K9PBP1_ZOSMR</name>
<evidence type="ECO:0000256" key="3">
    <source>
        <dbReference type="SAM" id="MobiDB-lite"/>
    </source>
</evidence>
<dbReference type="EMBL" id="LFYR01000980">
    <property type="protein sequence ID" value="KMZ66391.1"/>
    <property type="molecule type" value="Genomic_DNA"/>
</dbReference>
<dbReference type="Proteomes" id="UP000036987">
    <property type="component" value="Unassembled WGS sequence"/>
</dbReference>
<feature type="domain" description="K Homology" evidence="4">
    <location>
        <begin position="305"/>
        <end position="381"/>
    </location>
</feature>
<organism evidence="5 6">
    <name type="scientific">Zostera marina</name>
    <name type="common">Eelgrass</name>
    <dbReference type="NCBI Taxonomy" id="29655"/>
    <lineage>
        <taxon>Eukaryota</taxon>
        <taxon>Viridiplantae</taxon>
        <taxon>Streptophyta</taxon>
        <taxon>Embryophyta</taxon>
        <taxon>Tracheophyta</taxon>
        <taxon>Spermatophyta</taxon>
        <taxon>Magnoliopsida</taxon>
        <taxon>Liliopsida</taxon>
        <taxon>Zosteraceae</taxon>
        <taxon>Zostera</taxon>
    </lineage>
</organism>
<dbReference type="PANTHER" id="PTHR10288">
    <property type="entry name" value="KH DOMAIN CONTAINING RNA BINDING PROTEIN"/>
    <property type="match status" value="1"/>
</dbReference>
<proteinExistence type="predicted"/>